<keyword evidence="5" id="KW-1185">Reference proteome</keyword>
<feature type="transmembrane region" description="Helical" evidence="3">
    <location>
        <begin position="201"/>
        <end position="220"/>
    </location>
</feature>
<comment type="caution">
    <text evidence="4">The sequence shown here is derived from an EMBL/GenBank/DDBJ whole genome shotgun (WGS) entry which is preliminary data.</text>
</comment>
<proteinExistence type="inferred from homology"/>
<dbReference type="AlphaFoldDB" id="A0AAV6KDL0"/>
<evidence type="ECO:0000256" key="2">
    <source>
        <dbReference type="SAM" id="MobiDB-lite"/>
    </source>
</evidence>
<name>A0AAV6KDL0_9ERIC</name>
<accession>A0AAV6KDL0</accession>
<comment type="similarity">
    <text evidence="1">Belongs to the major facilitator superfamily. Phosphate:H(+) symporter (TC 2.A.1.9) family.</text>
</comment>
<keyword evidence="3" id="KW-0812">Transmembrane</keyword>
<feature type="transmembrane region" description="Helical" evidence="3">
    <location>
        <begin position="154"/>
        <end position="174"/>
    </location>
</feature>
<dbReference type="EMBL" id="JACTNZ010000005">
    <property type="protein sequence ID" value="KAG5550430.1"/>
    <property type="molecule type" value="Genomic_DNA"/>
</dbReference>
<feature type="region of interest" description="Disordered" evidence="2">
    <location>
        <begin position="62"/>
        <end position="89"/>
    </location>
</feature>
<keyword evidence="3" id="KW-0472">Membrane</keyword>
<evidence type="ECO:0000313" key="5">
    <source>
        <dbReference type="Proteomes" id="UP000823749"/>
    </source>
</evidence>
<dbReference type="SUPFAM" id="SSF103473">
    <property type="entry name" value="MFS general substrate transporter"/>
    <property type="match status" value="1"/>
</dbReference>
<dbReference type="Gene3D" id="1.20.1250.20">
    <property type="entry name" value="MFS general substrate transporter like domains"/>
    <property type="match status" value="2"/>
</dbReference>
<reference evidence="4" key="1">
    <citation type="submission" date="2020-08" db="EMBL/GenBank/DDBJ databases">
        <title>Plant Genome Project.</title>
        <authorList>
            <person name="Zhang R.-G."/>
        </authorList>
    </citation>
    <scope>NUCLEOTIDE SEQUENCE</scope>
    <source>
        <strain evidence="4">WSP0</strain>
        <tissue evidence="4">Leaf</tissue>
    </source>
</reference>
<dbReference type="PANTHER" id="PTHR11654">
    <property type="entry name" value="OLIGOPEPTIDE TRANSPORTER-RELATED"/>
    <property type="match status" value="1"/>
</dbReference>
<keyword evidence="3" id="KW-1133">Transmembrane helix</keyword>
<gene>
    <name evidence="4" type="ORF">RHGRI_015402</name>
</gene>
<evidence type="ECO:0000256" key="1">
    <source>
        <dbReference type="ARBA" id="ARBA00044504"/>
    </source>
</evidence>
<dbReference type="InterPro" id="IPR036259">
    <property type="entry name" value="MFS_trans_sf"/>
</dbReference>
<protein>
    <submittedName>
        <fullName evidence="4">Uncharacterized protein</fullName>
    </submittedName>
</protein>
<sequence>MHQKPTNALFSADDQFLRQGSSGDTIRSNQRLNRCLETLHRNPSRRTQIHNQITPNFSHRHHIHHSLQPDGHLIRPPGQHDGPPHDLLAPNPPGLPLPLRHVSVIFWVPVYDRVIVPFARKLTGHRNGFTQLQRIAVGLLEFFYEHAPDAMRSLCSALSLATVALGNYLSSLLVNVVTDLSTRHGKAGWIPDNLNYGHLDYFFWLLALLSVLNLGVYLLVAKWVRPNQLGPFEEIGATWMPPWHCLVTWGTAIVMHDILKGWRLLRDDVMDTRPFEGHKPGT</sequence>
<evidence type="ECO:0000256" key="3">
    <source>
        <dbReference type="SAM" id="Phobius"/>
    </source>
</evidence>
<evidence type="ECO:0000313" key="4">
    <source>
        <dbReference type="EMBL" id="KAG5550430.1"/>
    </source>
</evidence>
<organism evidence="4 5">
    <name type="scientific">Rhododendron griersonianum</name>
    <dbReference type="NCBI Taxonomy" id="479676"/>
    <lineage>
        <taxon>Eukaryota</taxon>
        <taxon>Viridiplantae</taxon>
        <taxon>Streptophyta</taxon>
        <taxon>Embryophyta</taxon>
        <taxon>Tracheophyta</taxon>
        <taxon>Spermatophyta</taxon>
        <taxon>Magnoliopsida</taxon>
        <taxon>eudicotyledons</taxon>
        <taxon>Gunneridae</taxon>
        <taxon>Pentapetalae</taxon>
        <taxon>asterids</taxon>
        <taxon>Ericales</taxon>
        <taxon>Ericaceae</taxon>
        <taxon>Ericoideae</taxon>
        <taxon>Rhodoreae</taxon>
        <taxon>Rhododendron</taxon>
    </lineage>
</organism>
<dbReference type="Proteomes" id="UP000823749">
    <property type="component" value="Chromosome 5"/>
</dbReference>